<feature type="compositionally biased region" description="Low complexity" evidence="1">
    <location>
        <begin position="98"/>
        <end position="112"/>
    </location>
</feature>
<dbReference type="Pfam" id="PF17734">
    <property type="entry name" value="Spt46"/>
    <property type="match status" value="1"/>
</dbReference>
<feature type="compositionally biased region" description="Polar residues" evidence="1">
    <location>
        <begin position="88"/>
        <end position="97"/>
    </location>
</feature>
<name>A0ABX0S1E1_PONBL</name>
<feature type="compositionally biased region" description="Basic and acidic residues" evidence="1">
    <location>
        <begin position="176"/>
        <end position="194"/>
    </location>
</feature>
<feature type="region of interest" description="Disordered" evidence="1">
    <location>
        <begin position="82"/>
        <end position="114"/>
    </location>
</feature>
<protein>
    <recommendedName>
        <fullName evidence="4">Protein FAM170A</fullName>
    </recommendedName>
</protein>
<dbReference type="InterPro" id="IPR040879">
    <property type="entry name" value="Spt46-like"/>
</dbReference>
<feature type="region of interest" description="Disordered" evidence="1">
    <location>
        <begin position="265"/>
        <end position="300"/>
    </location>
</feature>
<accession>A0ABX0S1E1</accession>
<comment type="caution">
    <text evidence="2">The sequence shown here is derived from an EMBL/GenBank/DDBJ whole genome shotgun (WGS) entry which is preliminary data.</text>
</comment>
<gene>
    <name evidence="2" type="ORF">BU61_1207</name>
</gene>
<evidence type="ECO:0008006" key="4">
    <source>
        <dbReference type="Google" id="ProtNLM"/>
    </source>
</evidence>
<organism evidence="2 3">
    <name type="scientific">Pontoporia blainvillei</name>
    <name type="common">Franciscana</name>
    <name type="synonym">Delphinus blainvillei</name>
    <dbReference type="NCBI Taxonomy" id="48723"/>
    <lineage>
        <taxon>Eukaryota</taxon>
        <taxon>Metazoa</taxon>
        <taxon>Chordata</taxon>
        <taxon>Craniata</taxon>
        <taxon>Vertebrata</taxon>
        <taxon>Euteleostomi</taxon>
        <taxon>Mammalia</taxon>
        <taxon>Eutheria</taxon>
        <taxon>Laurasiatheria</taxon>
        <taxon>Artiodactyla</taxon>
        <taxon>Whippomorpha</taxon>
        <taxon>Cetacea</taxon>
        <taxon>Odontoceti</taxon>
        <taxon>Pontoporiidae</taxon>
        <taxon>Pontoporia</taxon>
    </lineage>
</organism>
<proteinExistence type="predicted"/>
<sequence length="311" mass="34855">MKRREKRKYTENEESQETAKKAGGISKSQADPPQLGSVVAQGCSPGSGEGSSASEYFSCASSPRKLICSGIQRLHRDTAQPRAPLAQVQEQGETTPPSQYVSFSSSSSCETSPYTDREERIMKIFYMRVQVNKGVVVSWTIEKPLELLEKQMRREVTLPEHVWVGNAASHVSTRNPSDRESTGEENKYAERAKPDSPLGSLAAKETSRAKTPDWMVTMEMGFKCMACCRVFPTLEILQQHVQYGVQEGFSCHVFHRAMSQLMGNVESKSTSEVEKEKQEEKENEGQQPTGEDLCPRSQSPVYVFHSPKYRK</sequence>
<feature type="region of interest" description="Disordered" evidence="1">
    <location>
        <begin position="167"/>
        <end position="209"/>
    </location>
</feature>
<dbReference type="EMBL" id="PGGH01037982">
    <property type="protein sequence ID" value="NIG58413.1"/>
    <property type="molecule type" value="Genomic_DNA"/>
</dbReference>
<dbReference type="PANTHER" id="PTHR33517">
    <property type="entry name" value="PROTEIN FAM170B-RELATED"/>
    <property type="match status" value="1"/>
</dbReference>
<feature type="region of interest" description="Disordered" evidence="1">
    <location>
        <begin position="1"/>
        <end position="55"/>
    </location>
</feature>
<dbReference type="Proteomes" id="UP001165941">
    <property type="component" value="Unassembled WGS sequence"/>
</dbReference>
<dbReference type="PANTHER" id="PTHR33517:SF3">
    <property type="entry name" value="PROTEIN FAM170A"/>
    <property type="match status" value="1"/>
</dbReference>
<feature type="compositionally biased region" description="Low complexity" evidence="1">
    <location>
        <begin position="42"/>
        <end position="55"/>
    </location>
</feature>
<evidence type="ECO:0000256" key="1">
    <source>
        <dbReference type="SAM" id="MobiDB-lite"/>
    </source>
</evidence>
<evidence type="ECO:0000313" key="2">
    <source>
        <dbReference type="EMBL" id="NIG58413.1"/>
    </source>
</evidence>
<keyword evidence="3" id="KW-1185">Reference proteome</keyword>
<reference evidence="2" key="1">
    <citation type="submission" date="2018-05" db="EMBL/GenBank/DDBJ databases">
        <authorList>
            <person name="Pedro S.L.S."/>
            <person name="Freitas R.C."/>
            <person name="Barreto A.S."/>
            <person name="Lima A.O.S."/>
        </authorList>
    </citation>
    <scope>NUCLEOTIDE SEQUENCE</scope>
    <source>
        <strain evidence="2">BP203</strain>
        <tissue evidence="2">Muscle</tissue>
    </source>
</reference>
<evidence type="ECO:0000313" key="3">
    <source>
        <dbReference type="Proteomes" id="UP001165941"/>
    </source>
</evidence>
<feature type="compositionally biased region" description="Basic and acidic residues" evidence="1">
    <location>
        <begin position="269"/>
        <end position="284"/>
    </location>
</feature>